<gene>
    <name evidence="5" type="ORF">H8K47_07600</name>
</gene>
<comment type="similarity">
    <text evidence="3">Belongs to the aldo/keto reductase family. Aldo/keto reductase 2 subfamily.</text>
</comment>
<evidence type="ECO:0000313" key="5">
    <source>
        <dbReference type="EMBL" id="MBC3935219.1"/>
    </source>
</evidence>
<dbReference type="PANTHER" id="PTHR43364:SF1">
    <property type="entry name" value="OXIDOREDUCTASE YDHF"/>
    <property type="match status" value="1"/>
</dbReference>
<evidence type="ECO:0000259" key="4">
    <source>
        <dbReference type="Pfam" id="PF00248"/>
    </source>
</evidence>
<evidence type="ECO:0000256" key="3">
    <source>
        <dbReference type="ARBA" id="ARBA00038157"/>
    </source>
</evidence>
<dbReference type="AlphaFoldDB" id="A0A923HZV4"/>
<dbReference type="SUPFAM" id="SSF51430">
    <property type="entry name" value="NAD(P)-linked oxidoreductase"/>
    <property type="match status" value="1"/>
</dbReference>
<comment type="caution">
    <text evidence="5">The sequence shown here is derived from an EMBL/GenBank/DDBJ whole genome shotgun (WGS) entry which is preliminary data.</text>
</comment>
<keyword evidence="2" id="KW-0560">Oxidoreductase</keyword>
<dbReference type="Proteomes" id="UP000612361">
    <property type="component" value="Unassembled WGS sequence"/>
</dbReference>
<dbReference type="InterPro" id="IPR050523">
    <property type="entry name" value="AKR_Detox_Biosynth"/>
</dbReference>
<accession>A0A923HZV4</accession>
<dbReference type="GO" id="GO:0016491">
    <property type="term" value="F:oxidoreductase activity"/>
    <property type="evidence" value="ECO:0007669"/>
    <property type="project" value="UniProtKB-KW"/>
</dbReference>
<dbReference type="FunFam" id="3.20.20.100:FF:000008">
    <property type="entry name" value="Aldo/keto reductase family oxidoreductase"/>
    <property type="match status" value="1"/>
</dbReference>
<keyword evidence="6" id="KW-1185">Reference proteome</keyword>
<keyword evidence="1" id="KW-0521">NADP</keyword>
<protein>
    <submittedName>
        <fullName evidence="5">Aldo/keto reductase</fullName>
    </submittedName>
</protein>
<dbReference type="Gene3D" id="3.20.20.100">
    <property type="entry name" value="NADP-dependent oxidoreductase domain"/>
    <property type="match status" value="1"/>
</dbReference>
<dbReference type="EMBL" id="JACOGG010000006">
    <property type="protein sequence ID" value="MBC3935219.1"/>
    <property type="molecule type" value="Genomic_DNA"/>
</dbReference>
<dbReference type="InterPro" id="IPR036812">
    <property type="entry name" value="NAD(P)_OxRdtase_dom_sf"/>
</dbReference>
<evidence type="ECO:0000256" key="2">
    <source>
        <dbReference type="ARBA" id="ARBA00023002"/>
    </source>
</evidence>
<dbReference type="InterPro" id="IPR023210">
    <property type="entry name" value="NADP_OxRdtase_dom"/>
</dbReference>
<proteinExistence type="inferred from homology"/>
<organism evidence="5 6">
    <name type="scientific">Undibacterium rugosum</name>
    <dbReference type="NCBI Taxonomy" id="2762291"/>
    <lineage>
        <taxon>Bacteria</taxon>
        <taxon>Pseudomonadati</taxon>
        <taxon>Pseudomonadota</taxon>
        <taxon>Betaproteobacteria</taxon>
        <taxon>Burkholderiales</taxon>
        <taxon>Oxalobacteraceae</taxon>
        <taxon>Undibacterium</taxon>
    </lineage>
</organism>
<sequence length="304" mass="33247">MSQRMPQAEVAPQGPVFSRIVLGLWRLAEWQMTPAQRVRFLQQALELGINTIDQADIYGDYQSETLLGEALNAAPELKSAFRFVSKCGICLPSPHRPAHTVHHYDTSRAHIIASAENSLQAMGIKQLDLLLIHRPDPLMDADEIAGAFLHLQQSGKVRHFGVSNFTAAQFDLLAARVPLVTNQLELSVLQQQALHDGTLDQCQRLRIAPMIWSALGGGTLFQQPAPNAQVARVQNELQRQSAASGLPASVIALSWVLQHPSKPLVLTGSGRVQALQQAVQACNHTLSRPDWFALWTAAAGHALP</sequence>
<dbReference type="CDD" id="cd19092">
    <property type="entry name" value="AKR_BsYcsN_EcYdhF-like"/>
    <property type="match status" value="1"/>
</dbReference>
<dbReference type="GO" id="GO:0005829">
    <property type="term" value="C:cytosol"/>
    <property type="evidence" value="ECO:0007669"/>
    <property type="project" value="TreeGrafter"/>
</dbReference>
<name>A0A923HZV4_9BURK</name>
<evidence type="ECO:0000313" key="6">
    <source>
        <dbReference type="Proteomes" id="UP000612361"/>
    </source>
</evidence>
<reference evidence="5" key="1">
    <citation type="submission" date="2020-08" db="EMBL/GenBank/DDBJ databases">
        <title>Novel species isolated from subtropical streams in China.</title>
        <authorList>
            <person name="Lu H."/>
        </authorList>
    </citation>
    <scope>NUCLEOTIDE SEQUENCE</scope>
    <source>
        <strain evidence="5">CY7W</strain>
    </source>
</reference>
<feature type="domain" description="NADP-dependent oxidoreductase" evidence="4">
    <location>
        <begin position="19"/>
        <end position="291"/>
    </location>
</feature>
<dbReference type="PANTHER" id="PTHR43364">
    <property type="entry name" value="NADH-SPECIFIC METHYLGLYOXAL REDUCTASE-RELATED"/>
    <property type="match status" value="1"/>
</dbReference>
<evidence type="ECO:0000256" key="1">
    <source>
        <dbReference type="ARBA" id="ARBA00022857"/>
    </source>
</evidence>
<dbReference type="RefSeq" id="WP_186880800.1">
    <property type="nucleotide sequence ID" value="NZ_JACOGG010000006.1"/>
</dbReference>
<dbReference type="Pfam" id="PF00248">
    <property type="entry name" value="Aldo_ket_red"/>
    <property type="match status" value="1"/>
</dbReference>